<keyword evidence="1" id="KW-0732">Signal</keyword>
<comment type="caution">
    <text evidence="2">The sequence shown here is derived from an EMBL/GenBank/DDBJ whole genome shotgun (WGS) entry which is preliminary data.</text>
</comment>
<sequence>MKKNILYSIILLPIFLLSACHSVKSDAALDYVSDYSPKISRKMPVIQINSESKKNDFVTQPISAAVKEQMLHWMPEVPNPTPWYEKCTISLADGEGEHSLENLEAKVKVRGNWTTSYDKKPLRIKFDKKQNLLGLNGGKEFKDWVLLATYKDWSQLRDATAFYASKLLSADYTSDFSLVEVYVNSEYWGVYLLAEQQQVKKGRIDIAEAKKDYKGSDIGYLIEFDGYYFSEEENFEIDYLGEILDINGKKISLMLNKGYTIKSDITSPEQKVFIASFMNNLWKICYEAVYNKKYFEFNEDFTALREAVGIKNSYDCVSRYIDIPSLVNTYILCELACDPDLFWSSFYMDIDFSESGAKKLKFEAPWDFDSALGNKNFCADSKGIYAGAVSWDVNHQKEGTGNPWMMIFINCDWFQKLVRHKWTLAHKQNVSGKVLDFIDAAQLAYSENFRHNTERWNNIGKDKNGAFELCQASVSCKNQAEAQAYLKDWLSKRFEELDRLWL</sequence>
<gene>
    <name evidence="2" type="ORF">HNP76_000672</name>
</gene>
<evidence type="ECO:0000313" key="2">
    <source>
        <dbReference type="EMBL" id="MBB5225328.1"/>
    </source>
</evidence>
<dbReference type="InterPro" id="IPR014867">
    <property type="entry name" value="Spore_coat_CotH_CotH2/3/7"/>
</dbReference>
<evidence type="ECO:0000313" key="3">
    <source>
        <dbReference type="Proteomes" id="UP000518887"/>
    </source>
</evidence>
<organism evidence="2 3">
    <name type="scientific">Treponema ruminis</name>
    <dbReference type="NCBI Taxonomy" id="744515"/>
    <lineage>
        <taxon>Bacteria</taxon>
        <taxon>Pseudomonadati</taxon>
        <taxon>Spirochaetota</taxon>
        <taxon>Spirochaetia</taxon>
        <taxon>Spirochaetales</taxon>
        <taxon>Treponemataceae</taxon>
        <taxon>Treponema</taxon>
    </lineage>
</organism>
<name>A0A7W8G7K2_9SPIR</name>
<evidence type="ECO:0000256" key="1">
    <source>
        <dbReference type="SAM" id="SignalP"/>
    </source>
</evidence>
<evidence type="ECO:0008006" key="4">
    <source>
        <dbReference type="Google" id="ProtNLM"/>
    </source>
</evidence>
<dbReference type="RefSeq" id="WP_184657505.1">
    <property type="nucleotide sequence ID" value="NZ_CP031518.1"/>
</dbReference>
<reference evidence="2 3" key="1">
    <citation type="submission" date="2020-08" db="EMBL/GenBank/DDBJ databases">
        <title>Genomic Encyclopedia of Type Strains, Phase IV (KMG-IV): sequencing the most valuable type-strain genomes for metagenomic binning, comparative biology and taxonomic classification.</title>
        <authorList>
            <person name="Goeker M."/>
        </authorList>
    </citation>
    <scope>NUCLEOTIDE SEQUENCE [LARGE SCALE GENOMIC DNA]</scope>
    <source>
        <strain evidence="2 3">DSM 103462</strain>
    </source>
</reference>
<keyword evidence="3" id="KW-1185">Reference proteome</keyword>
<dbReference type="Pfam" id="PF08757">
    <property type="entry name" value="CotH"/>
    <property type="match status" value="1"/>
</dbReference>
<protein>
    <recommendedName>
        <fullName evidence="4">CotH protein</fullName>
    </recommendedName>
</protein>
<dbReference type="EMBL" id="JACHFQ010000002">
    <property type="protein sequence ID" value="MBB5225328.1"/>
    <property type="molecule type" value="Genomic_DNA"/>
</dbReference>
<feature type="signal peptide" evidence="1">
    <location>
        <begin position="1"/>
        <end position="27"/>
    </location>
</feature>
<proteinExistence type="predicted"/>
<accession>A0A7W8G7K2</accession>
<dbReference type="AlphaFoldDB" id="A0A7W8G7K2"/>
<feature type="chain" id="PRO_5031012066" description="CotH protein" evidence="1">
    <location>
        <begin position="28"/>
        <end position="502"/>
    </location>
</feature>
<dbReference type="PROSITE" id="PS51257">
    <property type="entry name" value="PROKAR_LIPOPROTEIN"/>
    <property type="match status" value="1"/>
</dbReference>
<dbReference type="Proteomes" id="UP000518887">
    <property type="component" value="Unassembled WGS sequence"/>
</dbReference>